<feature type="region of interest" description="Disordered" evidence="6">
    <location>
        <begin position="181"/>
        <end position="209"/>
    </location>
</feature>
<gene>
    <name evidence="5 9" type="primary">rplY</name>
    <name evidence="5" type="synonym">ctc</name>
    <name evidence="9" type="ORF">JEOSCH030_00037</name>
</gene>
<dbReference type="GO" id="GO:0022625">
    <property type="term" value="C:cytosolic large ribosomal subunit"/>
    <property type="evidence" value="ECO:0007669"/>
    <property type="project" value="TreeGrafter"/>
</dbReference>
<dbReference type="InterPro" id="IPR011035">
    <property type="entry name" value="Ribosomal_bL25/Gln-tRNA_synth"/>
</dbReference>
<feature type="domain" description="Large ribosomal subunit protein bL25 beta" evidence="8">
    <location>
        <begin position="100"/>
        <end position="180"/>
    </location>
</feature>
<accession>A0A6V7QZV6</accession>
<comment type="function">
    <text evidence="5">This is one of the proteins that binds to the 5S RNA in the ribosome where it forms part of the central protuberance.</text>
</comment>
<evidence type="ECO:0000256" key="4">
    <source>
        <dbReference type="ARBA" id="ARBA00023274"/>
    </source>
</evidence>
<dbReference type="NCBIfam" id="TIGR00731">
    <property type="entry name" value="bL25_bact_ctc"/>
    <property type="match status" value="1"/>
</dbReference>
<dbReference type="Pfam" id="PF14693">
    <property type="entry name" value="Ribosomal_TL5_C"/>
    <property type="match status" value="1"/>
</dbReference>
<dbReference type="InterPro" id="IPR001021">
    <property type="entry name" value="Ribosomal_bL25_long"/>
</dbReference>
<dbReference type="InterPro" id="IPR020056">
    <property type="entry name" value="Rbsml_bL25/Gln-tRNA_synth_N"/>
</dbReference>
<keyword evidence="3 5" id="KW-0689">Ribosomal protein</keyword>
<dbReference type="GO" id="GO:0008097">
    <property type="term" value="F:5S rRNA binding"/>
    <property type="evidence" value="ECO:0007669"/>
    <property type="project" value="InterPro"/>
</dbReference>
<dbReference type="HAMAP" id="MF_01334">
    <property type="entry name" value="Ribosomal_bL25_CTC"/>
    <property type="match status" value="1"/>
</dbReference>
<evidence type="ECO:0000256" key="6">
    <source>
        <dbReference type="SAM" id="MobiDB-lite"/>
    </source>
</evidence>
<dbReference type="InterPro" id="IPR029751">
    <property type="entry name" value="Ribosomal_L25_dom"/>
</dbReference>
<evidence type="ECO:0000256" key="3">
    <source>
        <dbReference type="ARBA" id="ARBA00022980"/>
    </source>
</evidence>
<evidence type="ECO:0000256" key="5">
    <source>
        <dbReference type="HAMAP-Rule" id="MF_01334"/>
    </source>
</evidence>
<keyword evidence="10" id="KW-1185">Reference proteome</keyword>
<dbReference type="RefSeq" id="WP_186084330.1">
    <property type="nucleotide sequence ID" value="NZ_BMDB01000003.1"/>
</dbReference>
<organism evidence="9 10">
    <name type="scientific">Phocicoccus schoeneichii</name>
    <dbReference type="NCBI Taxonomy" id="1812261"/>
    <lineage>
        <taxon>Bacteria</taxon>
        <taxon>Bacillati</taxon>
        <taxon>Bacillota</taxon>
        <taxon>Bacilli</taxon>
        <taxon>Bacillales</taxon>
        <taxon>Salinicoccaceae</taxon>
        <taxon>Phocicoccus</taxon>
    </lineage>
</organism>
<dbReference type="InterPro" id="IPR020057">
    <property type="entry name" value="Ribosomal_bL25_b-dom"/>
</dbReference>
<sequence length="209" mass="23160">MAKLVATERTGNTQSSRNELRNTGKVPAILYGYKVENTSVAVDENEFIKVIREVGRNGVIELELESKTTQVMVNDYQFDSLKNKIEHIDFIAINMDIERTVDVNVIVVGEAVGANEGGVVEQPNFTVQVTARPADLPEEIEIDVTDLEVGSAIHVGDIRDNFKFTIEDEDDYVLATCHIPAEETEEDAVEGEEAPEAETETEEASEDEE</sequence>
<evidence type="ECO:0000313" key="10">
    <source>
        <dbReference type="Proteomes" id="UP000521032"/>
    </source>
</evidence>
<evidence type="ECO:0000313" key="9">
    <source>
        <dbReference type="EMBL" id="CAD2070570.1"/>
    </source>
</evidence>
<name>A0A6V7QZV6_9BACL</name>
<dbReference type="Gene3D" id="2.170.120.20">
    <property type="entry name" value="Ribosomal protein L25, beta domain"/>
    <property type="match status" value="1"/>
</dbReference>
<reference evidence="9 10" key="1">
    <citation type="submission" date="2020-07" db="EMBL/GenBank/DDBJ databases">
        <authorList>
            <person name="Criscuolo A."/>
        </authorList>
    </citation>
    <scope>NUCLEOTIDE SEQUENCE [LARGE SCALE GENOMIC DNA]</scope>
    <source>
        <strain evidence="10">CIP 111030</strain>
    </source>
</reference>
<keyword evidence="1 5" id="KW-0699">rRNA-binding</keyword>
<dbReference type="Proteomes" id="UP000521032">
    <property type="component" value="Unassembled WGS sequence"/>
</dbReference>
<comment type="similarity">
    <text evidence="5">Belongs to the bacterial ribosomal protein bL25 family. CTC subfamily.</text>
</comment>
<comment type="subunit">
    <text evidence="5">Part of the 50S ribosomal subunit; part of the 5S rRNA/L5/L18/L25 subcomplex. Contacts the 5S rRNA. Binds to the 5S rRNA independently of L5 and L18.</text>
</comment>
<dbReference type="SUPFAM" id="SSF50715">
    <property type="entry name" value="Ribosomal protein L25-like"/>
    <property type="match status" value="1"/>
</dbReference>
<evidence type="ECO:0000259" key="7">
    <source>
        <dbReference type="Pfam" id="PF01386"/>
    </source>
</evidence>
<keyword evidence="4 5" id="KW-0687">Ribonucleoprotein</keyword>
<dbReference type="InterPro" id="IPR037121">
    <property type="entry name" value="Ribosomal_bL25_C"/>
</dbReference>
<dbReference type="InterPro" id="IPR020930">
    <property type="entry name" value="Ribosomal_uL5_bac-type"/>
</dbReference>
<dbReference type="Gene3D" id="2.40.240.10">
    <property type="entry name" value="Ribosomal Protein L25, Chain P"/>
    <property type="match status" value="1"/>
</dbReference>
<dbReference type="AlphaFoldDB" id="A0A6V7QZV6"/>
<proteinExistence type="inferred from homology"/>
<dbReference type="CDD" id="cd00495">
    <property type="entry name" value="Ribosomal_L25_TL5_CTC"/>
    <property type="match status" value="1"/>
</dbReference>
<dbReference type="Pfam" id="PF01386">
    <property type="entry name" value="Ribosomal_L25p"/>
    <property type="match status" value="1"/>
</dbReference>
<dbReference type="PANTHER" id="PTHR33284">
    <property type="entry name" value="RIBOSOMAL PROTEIN L25/GLN-TRNA SYNTHETASE, ANTI-CODON-BINDING DOMAIN-CONTAINING PROTEIN"/>
    <property type="match status" value="1"/>
</dbReference>
<evidence type="ECO:0000259" key="8">
    <source>
        <dbReference type="Pfam" id="PF14693"/>
    </source>
</evidence>
<evidence type="ECO:0000256" key="2">
    <source>
        <dbReference type="ARBA" id="ARBA00022884"/>
    </source>
</evidence>
<comment type="caution">
    <text evidence="9">The sequence shown here is derived from an EMBL/GenBank/DDBJ whole genome shotgun (WGS) entry which is preliminary data.</text>
</comment>
<dbReference type="GO" id="GO:0003735">
    <property type="term" value="F:structural constituent of ribosome"/>
    <property type="evidence" value="ECO:0007669"/>
    <property type="project" value="InterPro"/>
</dbReference>
<dbReference type="EMBL" id="CAJEWE010000003">
    <property type="protein sequence ID" value="CAD2070570.1"/>
    <property type="molecule type" value="Genomic_DNA"/>
</dbReference>
<protein>
    <recommendedName>
        <fullName evidence="5">Large ribosomal subunit protein bL25</fullName>
    </recommendedName>
    <alternativeName>
        <fullName evidence="5">General stress protein CTC</fullName>
    </alternativeName>
</protein>
<feature type="domain" description="Large ribosomal subunit protein bL25 L25" evidence="7">
    <location>
        <begin position="4"/>
        <end position="90"/>
    </location>
</feature>
<dbReference type="GO" id="GO:0006412">
    <property type="term" value="P:translation"/>
    <property type="evidence" value="ECO:0007669"/>
    <property type="project" value="UniProtKB-UniRule"/>
</dbReference>
<evidence type="ECO:0000256" key="1">
    <source>
        <dbReference type="ARBA" id="ARBA00022730"/>
    </source>
</evidence>
<feature type="compositionally biased region" description="Acidic residues" evidence="6">
    <location>
        <begin position="182"/>
        <end position="209"/>
    </location>
</feature>
<keyword evidence="2 5" id="KW-0694">RNA-binding</keyword>
<dbReference type="NCBIfam" id="NF004133">
    <property type="entry name" value="PRK05618.2-4"/>
    <property type="match status" value="1"/>
</dbReference>
<dbReference type="PANTHER" id="PTHR33284:SF1">
    <property type="entry name" value="RIBOSOMAL PROTEIN L25_GLN-TRNA SYNTHETASE, ANTI-CODON-BINDING DOMAIN-CONTAINING PROTEIN"/>
    <property type="match status" value="1"/>
</dbReference>